<dbReference type="Gene3D" id="3.30.420.10">
    <property type="entry name" value="Ribonuclease H-like superfamily/Ribonuclease H"/>
    <property type="match status" value="1"/>
</dbReference>
<feature type="domain" description="Integrase catalytic" evidence="1">
    <location>
        <begin position="122"/>
        <end position="237"/>
    </location>
</feature>
<reference evidence="2 3" key="1">
    <citation type="submission" date="2018-06" db="EMBL/GenBank/DDBJ databases">
        <authorList>
            <consortium name="Pathogen Informatics"/>
            <person name="Doyle S."/>
        </authorList>
    </citation>
    <scope>NUCLEOTIDE SEQUENCE [LARGE SCALE GENOMIC DNA]</scope>
    <source>
        <strain evidence="2 3">NCTC13291</strain>
    </source>
</reference>
<evidence type="ECO:0000313" key="2">
    <source>
        <dbReference type="EMBL" id="SUE95504.1"/>
    </source>
</evidence>
<dbReference type="InterPro" id="IPR010921">
    <property type="entry name" value="Trp_repressor/repl_initiator"/>
</dbReference>
<dbReference type="GO" id="GO:0043565">
    <property type="term" value="F:sequence-specific DNA binding"/>
    <property type="evidence" value="ECO:0007669"/>
    <property type="project" value="InterPro"/>
</dbReference>
<dbReference type="PANTHER" id="PTHR46889">
    <property type="entry name" value="TRANSPOSASE INSF FOR INSERTION SEQUENCE IS3B-RELATED"/>
    <property type="match status" value="1"/>
</dbReference>
<dbReference type="NCBIfam" id="NF047595">
    <property type="entry name" value="IS66_ISRel24_TnpA"/>
    <property type="match status" value="1"/>
</dbReference>
<dbReference type="InterPro" id="IPR002514">
    <property type="entry name" value="Transposase_8"/>
</dbReference>
<evidence type="ECO:0000313" key="3">
    <source>
        <dbReference type="Proteomes" id="UP000254919"/>
    </source>
</evidence>
<dbReference type="InterPro" id="IPR036397">
    <property type="entry name" value="RNaseH_sf"/>
</dbReference>
<dbReference type="PANTHER" id="PTHR46889:SF4">
    <property type="entry name" value="TRANSPOSASE INSO FOR INSERTION SEQUENCE ELEMENT IS911B-RELATED"/>
    <property type="match status" value="1"/>
</dbReference>
<evidence type="ECO:0000259" key="1">
    <source>
        <dbReference type="PROSITE" id="PS50994"/>
    </source>
</evidence>
<proteinExistence type="predicted"/>
<dbReference type="Pfam" id="PF01527">
    <property type="entry name" value="HTH_Tnp_1"/>
    <property type="match status" value="1"/>
</dbReference>
<dbReference type="SUPFAM" id="SSF53098">
    <property type="entry name" value="Ribonuclease H-like"/>
    <property type="match status" value="1"/>
</dbReference>
<dbReference type="Proteomes" id="UP000254919">
    <property type="component" value="Unassembled WGS sequence"/>
</dbReference>
<sequence length="497" mass="55516">MSYGFIRDHVAVFPVAILCEVLGVSRSGYYDWARRPESRQAAADRVLAAEIRATHADSRGRYGSPRVHAALRAQGRRVGRKRVARLMRGMGLSARRGRRFRCTTDSRHAFPVAPNLLDRDFTAAAPDRVWLADLTYLWTAEGWLYLAVVLDLCTRRVVGWAMADHLGHELALAALDMAIACRRPAPGLLHHADRGVQYAAHGYRRRLAEHGMLCSMSRKGNCWDNAPMESFNRVVNAQNDWPIRREGCDQVRQQKTRCCPGAPDRPVEHPMIVHEAPLLREPADLQQAGHRTFAGCQDSPDQQHLRVLPAALEKQRRKAQDHRGEAGWQVKHGGVSWRGHASLASHPPRRLRLPQMAKVELSDARKGDAKDGGGMEIITGVERRRRWRAEDKLRVLAEAAQPGARTSEVARRHDISRGLLWYWRRQLRQGRLVVPGAPEPVFLPVQVSDPVPPGPAAPAVAVADPRIEIALPDGTCVRVGADVDTAALRRVLSVLRR</sequence>
<organism evidence="2 3">
    <name type="scientific">Roseomonas mucosa</name>
    <dbReference type="NCBI Taxonomy" id="207340"/>
    <lineage>
        <taxon>Bacteria</taxon>
        <taxon>Pseudomonadati</taxon>
        <taxon>Pseudomonadota</taxon>
        <taxon>Alphaproteobacteria</taxon>
        <taxon>Acetobacterales</taxon>
        <taxon>Roseomonadaceae</taxon>
        <taxon>Roseomonas</taxon>
    </lineage>
</organism>
<dbReference type="InterPro" id="IPR050900">
    <property type="entry name" value="Transposase_IS3/IS150/IS904"/>
</dbReference>
<protein>
    <submittedName>
        <fullName evidence="2">IS2 repressor TnpA</fullName>
    </submittedName>
</protein>
<dbReference type="InterPro" id="IPR001584">
    <property type="entry name" value="Integrase_cat-core"/>
</dbReference>
<dbReference type="GO" id="GO:0006313">
    <property type="term" value="P:DNA transposition"/>
    <property type="evidence" value="ECO:0007669"/>
    <property type="project" value="InterPro"/>
</dbReference>
<dbReference type="InterPro" id="IPR012337">
    <property type="entry name" value="RNaseH-like_sf"/>
</dbReference>
<dbReference type="GO" id="GO:0004803">
    <property type="term" value="F:transposase activity"/>
    <property type="evidence" value="ECO:0007669"/>
    <property type="project" value="InterPro"/>
</dbReference>
<name>A0A379PL88_9PROT</name>
<dbReference type="SUPFAM" id="SSF48295">
    <property type="entry name" value="TrpR-like"/>
    <property type="match status" value="1"/>
</dbReference>
<dbReference type="InterPro" id="IPR048020">
    <property type="entry name" value="Transpos_IS3"/>
</dbReference>
<dbReference type="GO" id="GO:0015074">
    <property type="term" value="P:DNA integration"/>
    <property type="evidence" value="ECO:0007669"/>
    <property type="project" value="InterPro"/>
</dbReference>
<dbReference type="EMBL" id="UGVN01000003">
    <property type="protein sequence ID" value="SUE95504.1"/>
    <property type="molecule type" value="Genomic_DNA"/>
</dbReference>
<dbReference type="AlphaFoldDB" id="A0A379PL88"/>
<dbReference type="InterPro" id="IPR025948">
    <property type="entry name" value="HTH-like_dom"/>
</dbReference>
<dbReference type="PROSITE" id="PS50994">
    <property type="entry name" value="INTEGRASE"/>
    <property type="match status" value="1"/>
</dbReference>
<accession>A0A379PL88</accession>
<dbReference type="Pfam" id="PF13276">
    <property type="entry name" value="HTH_21"/>
    <property type="match status" value="1"/>
</dbReference>
<dbReference type="NCBIfam" id="NF033516">
    <property type="entry name" value="transpos_IS3"/>
    <property type="match status" value="1"/>
</dbReference>
<dbReference type="Pfam" id="PF00665">
    <property type="entry name" value="rve"/>
    <property type="match status" value="1"/>
</dbReference>
<gene>
    <name evidence="2" type="ORF">NCTC13291_04391</name>
</gene>